<proteinExistence type="predicted"/>
<evidence type="ECO:0000313" key="1">
    <source>
        <dbReference type="EMBL" id="HFW32804.1"/>
    </source>
</evidence>
<dbReference type="InterPro" id="IPR046871">
    <property type="entry name" value="Pro_CA_2"/>
</dbReference>
<dbReference type="AlphaFoldDB" id="A0A7C3RC59"/>
<name>A0A7C3RC59_ARCFL</name>
<reference evidence="1" key="1">
    <citation type="journal article" date="2020" name="mSystems">
        <title>Genome- and Community-Level Interaction Insights into Carbon Utilization and Element Cycling Functions of Hydrothermarchaeota in Hydrothermal Sediment.</title>
        <authorList>
            <person name="Zhou Z."/>
            <person name="Liu Y."/>
            <person name="Xu W."/>
            <person name="Pan J."/>
            <person name="Luo Z.H."/>
            <person name="Li M."/>
        </authorList>
    </citation>
    <scope>NUCLEOTIDE SEQUENCE [LARGE SCALE GENOMIC DNA]</scope>
    <source>
        <strain evidence="1">SpSt-87</strain>
    </source>
</reference>
<gene>
    <name evidence="1" type="ORF">ENW66_07665</name>
</gene>
<protein>
    <recommendedName>
        <fullName evidence="2">Carbonic anhydrase</fullName>
    </recommendedName>
</protein>
<dbReference type="EMBL" id="DTLB01000046">
    <property type="protein sequence ID" value="HFW32804.1"/>
    <property type="molecule type" value="Genomic_DNA"/>
</dbReference>
<evidence type="ECO:0008006" key="2">
    <source>
        <dbReference type="Google" id="ProtNLM"/>
    </source>
</evidence>
<organism evidence="1">
    <name type="scientific">Archaeoglobus fulgidus</name>
    <dbReference type="NCBI Taxonomy" id="2234"/>
    <lineage>
        <taxon>Archaea</taxon>
        <taxon>Methanobacteriati</taxon>
        <taxon>Methanobacteriota</taxon>
        <taxon>Archaeoglobi</taxon>
        <taxon>Archaeoglobales</taxon>
        <taxon>Archaeoglobaceae</taxon>
        <taxon>Archaeoglobus</taxon>
    </lineage>
</organism>
<accession>A0A7C3RC59</accession>
<comment type="caution">
    <text evidence="1">The sequence shown here is derived from an EMBL/GenBank/DDBJ whole genome shotgun (WGS) entry which is preliminary data.</text>
</comment>
<sequence length="144" mass="16140">MVLEGSKGKGNEFSGNLAIFCSDERFAFATIDFIKQVLKMDNFDLIVVPGGPAFIAQSEVSLIDRLELLLRAHKIKKIALVAHEDCGYYRSQNPELSTEKIHQKQLDDISKAVKDLNRRGIEVFAFFAFVEGNEVVFKELSSSP</sequence>
<dbReference type="Pfam" id="PF20393">
    <property type="entry name" value="Pro_CA_2"/>
    <property type="match status" value="1"/>
</dbReference>